<evidence type="ECO:0000313" key="4">
    <source>
        <dbReference type="Proteomes" id="UP000663870"/>
    </source>
</evidence>
<evidence type="ECO:0000313" key="2">
    <source>
        <dbReference type="EMBL" id="CAF0745819.1"/>
    </source>
</evidence>
<keyword evidence="1" id="KW-0732">Signal</keyword>
<proteinExistence type="predicted"/>
<feature type="signal peptide" evidence="1">
    <location>
        <begin position="1"/>
        <end position="22"/>
    </location>
</feature>
<feature type="chain" id="PRO_5035682546" evidence="1">
    <location>
        <begin position="23"/>
        <end position="94"/>
    </location>
</feature>
<gene>
    <name evidence="3" type="ORF">JBS370_LOCUS14213</name>
    <name evidence="2" type="ORF">JXQ802_LOCUS1396</name>
</gene>
<evidence type="ECO:0000256" key="1">
    <source>
        <dbReference type="SAM" id="SignalP"/>
    </source>
</evidence>
<evidence type="ECO:0000313" key="3">
    <source>
        <dbReference type="EMBL" id="CAF3780749.1"/>
    </source>
</evidence>
<dbReference type="Proteomes" id="UP000663836">
    <property type="component" value="Unassembled WGS sequence"/>
</dbReference>
<reference evidence="2" key="1">
    <citation type="submission" date="2021-02" db="EMBL/GenBank/DDBJ databases">
        <authorList>
            <person name="Nowell W R."/>
        </authorList>
    </citation>
    <scope>NUCLEOTIDE SEQUENCE</scope>
</reference>
<name>A0A813NZ32_9BILA</name>
<comment type="caution">
    <text evidence="2">The sequence shown here is derived from an EMBL/GenBank/DDBJ whole genome shotgun (WGS) entry which is preliminary data.</text>
</comment>
<sequence>MQLTRILTIVFFLGLFLTIVLSDLIQSDINNNDHDLSNDNHIISRRSIFRHKHQHNSGQPRRCVRCKLSLARCCSPNICVKKHFRMDKCLRVKG</sequence>
<dbReference type="AlphaFoldDB" id="A0A813NZ32"/>
<accession>A0A813NZ32</accession>
<keyword evidence="4" id="KW-1185">Reference proteome</keyword>
<dbReference type="Proteomes" id="UP000663870">
    <property type="component" value="Unassembled WGS sequence"/>
</dbReference>
<protein>
    <submittedName>
        <fullName evidence="2">Uncharacterized protein</fullName>
    </submittedName>
</protein>
<organism evidence="2 4">
    <name type="scientific">Rotaria sordida</name>
    <dbReference type="NCBI Taxonomy" id="392033"/>
    <lineage>
        <taxon>Eukaryota</taxon>
        <taxon>Metazoa</taxon>
        <taxon>Spiralia</taxon>
        <taxon>Gnathifera</taxon>
        <taxon>Rotifera</taxon>
        <taxon>Eurotatoria</taxon>
        <taxon>Bdelloidea</taxon>
        <taxon>Philodinida</taxon>
        <taxon>Philodinidae</taxon>
        <taxon>Rotaria</taxon>
    </lineage>
</organism>
<dbReference type="EMBL" id="CAJNOL010000015">
    <property type="protein sequence ID" value="CAF0745819.1"/>
    <property type="molecule type" value="Genomic_DNA"/>
</dbReference>
<dbReference type="EMBL" id="CAJOBD010001266">
    <property type="protein sequence ID" value="CAF3780749.1"/>
    <property type="molecule type" value="Genomic_DNA"/>
</dbReference>